<dbReference type="EMBL" id="JAIGNU010000002">
    <property type="protein sequence ID" value="MBX7502321.1"/>
    <property type="molecule type" value="Genomic_DNA"/>
</dbReference>
<dbReference type="InterPro" id="IPR002938">
    <property type="entry name" value="FAD-bd"/>
</dbReference>
<proteinExistence type="predicted"/>
<dbReference type="SUPFAM" id="SSF51905">
    <property type="entry name" value="FAD/NAD(P)-binding domain"/>
    <property type="match status" value="1"/>
</dbReference>
<evidence type="ECO:0000259" key="1">
    <source>
        <dbReference type="Pfam" id="PF01494"/>
    </source>
</evidence>
<name>A0ABS7JXD1_9SPHN</name>
<dbReference type="PANTHER" id="PTHR43747:SF1">
    <property type="entry name" value="SLR1998 PROTEIN"/>
    <property type="match status" value="1"/>
</dbReference>
<evidence type="ECO:0000313" key="3">
    <source>
        <dbReference type="Proteomes" id="UP000782554"/>
    </source>
</evidence>
<keyword evidence="3" id="KW-1185">Reference proteome</keyword>
<dbReference type="PANTHER" id="PTHR43747">
    <property type="entry name" value="FAD-BINDING PROTEIN"/>
    <property type="match status" value="1"/>
</dbReference>
<evidence type="ECO:0000313" key="2">
    <source>
        <dbReference type="EMBL" id="MBX7502321.1"/>
    </source>
</evidence>
<gene>
    <name evidence="2" type="ORF">K3181_12790</name>
</gene>
<feature type="domain" description="FAD-binding" evidence="1">
    <location>
        <begin position="5"/>
        <end position="354"/>
    </location>
</feature>
<protein>
    <submittedName>
        <fullName evidence="2">FAD-dependent oxidoreductase</fullName>
    </submittedName>
</protein>
<dbReference type="InterPro" id="IPR036188">
    <property type="entry name" value="FAD/NAD-bd_sf"/>
</dbReference>
<dbReference type="PRINTS" id="PR00420">
    <property type="entry name" value="RNGMNOXGNASE"/>
</dbReference>
<sequence>MIAPDCDVAIIGAGPAGAALAIHLRKAGRSVVLVEKESFPRHHIGESLTGECVGLLDELGMSDHLRTAAYPVKRGVTVTGANSRARFWVPVEACEGSSRRPATTWQVRRDEFDAALLDKAVAMGAELVRGTCRDVTRDDGRVTGIVVRGEAGDRHAIASHYVADCSGQKTFLAGKGLTGPKSRTGYENQTAVFAQVRGLVRDPGERDGSTHIFYGERHHWAWSIPLSKDVTSLGIVLPKGALRRDGRDLQQIFRDALGKVNGELIERSRDVELCGEVETISNYSYSIENFTGPGFLCVGDSHRFFDPIFSFGVLIALQEARLAAQVIDRSLADPAHPDQFDGFVEASMRAQRVVEYVIRTFWDYPFAFLRLAHFTHQSDIAEIFSGRLYTPEVMEIEAVRLMREMLHRTGQIAA</sequence>
<reference evidence="2 3" key="1">
    <citation type="submission" date="2021-08" db="EMBL/GenBank/DDBJ databases">
        <title>Comparative Genomics Analysis of the Genus Qipengyuania Reveals Extensive Genetic Diversity and Metabolic Versatility, Including the Description of Fifteen Novel Species.</title>
        <authorList>
            <person name="Liu Y."/>
        </authorList>
    </citation>
    <scope>NUCLEOTIDE SEQUENCE [LARGE SCALE GENOMIC DNA]</scope>
    <source>
        <strain evidence="2 3">YG27</strain>
    </source>
</reference>
<accession>A0ABS7JXD1</accession>
<dbReference type="RefSeq" id="WP_221603468.1">
    <property type="nucleotide sequence ID" value="NZ_JAIGNU010000002.1"/>
</dbReference>
<dbReference type="InterPro" id="IPR050816">
    <property type="entry name" value="Flavin-dep_Halogenase_NPB"/>
</dbReference>
<organism evidence="2 3">
    <name type="scientific">Qipengyuania mesophila</name>
    <dbReference type="NCBI Taxonomy" id="2867246"/>
    <lineage>
        <taxon>Bacteria</taxon>
        <taxon>Pseudomonadati</taxon>
        <taxon>Pseudomonadota</taxon>
        <taxon>Alphaproteobacteria</taxon>
        <taxon>Sphingomonadales</taxon>
        <taxon>Erythrobacteraceae</taxon>
        <taxon>Qipengyuania</taxon>
    </lineage>
</organism>
<comment type="caution">
    <text evidence="2">The sequence shown here is derived from an EMBL/GenBank/DDBJ whole genome shotgun (WGS) entry which is preliminary data.</text>
</comment>
<dbReference type="Pfam" id="PF01494">
    <property type="entry name" value="FAD_binding_3"/>
    <property type="match status" value="1"/>
</dbReference>
<dbReference type="Proteomes" id="UP000782554">
    <property type="component" value="Unassembled WGS sequence"/>
</dbReference>
<dbReference type="Gene3D" id="3.50.50.60">
    <property type="entry name" value="FAD/NAD(P)-binding domain"/>
    <property type="match status" value="1"/>
</dbReference>